<dbReference type="GeneID" id="134286278"/>
<dbReference type="PANTHER" id="PTHR37984:SF8">
    <property type="entry name" value="CCHC-TYPE DOMAIN-CONTAINING PROTEIN"/>
    <property type="match status" value="1"/>
</dbReference>
<reference evidence="3" key="1">
    <citation type="journal article" date="2015" name="Proc. Natl. Acad. Sci. U.S.A.">
        <title>Genome sequence of the Asian Tiger mosquito, Aedes albopictus, reveals insights into its biology, genetics, and evolution.</title>
        <authorList>
            <person name="Chen X.G."/>
            <person name="Jiang X."/>
            <person name="Gu J."/>
            <person name="Xu M."/>
            <person name="Wu Y."/>
            <person name="Deng Y."/>
            <person name="Zhang C."/>
            <person name="Bonizzoni M."/>
            <person name="Dermauw W."/>
            <person name="Vontas J."/>
            <person name="Armbruster P."/>
            <person name="Huang X."/>
            <person name="Yang Y."/>
            <person name="Zhang H."/>
            <person name="He W."/>
            <person name="Peng H."/>
            <person name="Liu Y."/>
            <person name="Wu K."/>
            <person name="Chen J."/>
            <person name="Lirakis M."/>
            <person name="Topalis P."/>
            <person name="Van Leeuwen T."/>
            <person name="Hall A.B."/>
            <person name="Jiang X."/>
            <person name="Thorpe C."/>
            <person name="Mueller R.L."/>
            <person name="Sun C."/>
            <person name="Waterhouse R.M."/>
            <person name="Yan G."/>
            <person name="Tu Z.J."/>
            <person name="Fang X."/>
            <person name="James A.A."/>
        </authorList>
    </citation>
    <scope>NUCLEOTIDE SEQUENCE [LARGE SCALE GENOMIC DNA]</scope>
    <source>
        <strain evidence="3">Foshan</strain>
    </source>
</reference>
<reference evidence="2" key="2">
    <citation type="submission" date="2025-05" db="UniProtKB">
        <authorList>
            <consortium name="EnsemblMetazoa"/>
        </authorList>
    </citation>
    <scope>IDENTIFICATION</scope>
    <source>
        <strain evidence="2">Foshan</strain>
    </source>
</reference>
<feature type="compositionally biased region" description="Low complexity" evidence="1">
    <location>
        <begin position="188"/>
        <end position="200"/>
    </location>
</feature>
<feature type="region of interest" description="Disordered" evidence="1">
    <location>
        <begin position="186"/>
        <end position="213"/>
    </location>
</feature>
<dbReference type="Gene3D" id="3.30.420.10">
    <property type="entry name" value="Ribonuclease H-like superfamily/Ribonuclease H"/>
    <property type="match status" value="1"/>
</dbReference>
<sequence length="223" mass="25730">MFCQSWGIKHSVSAPYHQQANGKAESAVKITKTLLRKAHESKQDFWELLLQWRNTPNKTGSSPAQRLFSRRTRFGIPMCEEKYSPKIEEKVKEKITLNRRRAKAYYDRQSRSLPELEIGQPVFVKLKPTDKEWKKGTVINPVSDRSSVVAVEDREYRRDNTLIKAKRAFEEPPFPVKQEEGTAHIAVSTSNSSTPGSASSMEETARPRRAVQVPKRFQDFEMY</sequence>
<dbReference type="RefSeq" id="XP_062703852.1">
    <property type="nucleotide sequence ID" value="XM_062847868.1"/>
</dbReference>
<dbReference type="Proteomes" id="UP000069940">
    <property type="component" value="Unassembled WGS sequence"/>
</dbReference>
<dbReference type="SUPFAM" id="SSF53098">
    <property type="entry name" value="Ribonuclease H-like"/>
    <property type="match status" value="1"/>
</dbReference>
<dbReference type="PANTHER" id="PTHR37984">
    <property type="entry name" value="PROTEIN CBG26694"/>
    <property type="match status" value="1"/>
</dbReference>
<protein>
    <recommendedName>
        <fullName evidence="4">Integrase catalytic domain-containing protein</fullName>
    </recommendedName>
</protein>
<dbReference type="InterPro" id="IPR036397">
    <property type="entry name" value="RNaseH_sf"/>
</dbReference>
<dbReference type="InterPro" id="IPR050951">
    <property type="entry name" value="Retrovirus_Pol_polyprotein"/>
</dbReference>
<proteinExistence type="predicted"/>
<evidence type="ECO:0000313" key="3">
    <source>
        <dbReference type="Proteomes" id="UP000069940"/>
    </source>
</evidence>
<organism evidence="2 3">
    <name type="scientific">Aedes albopictus</name>
    <name type="common">Asian tiger mosquito</name>
    <name type="synonym">Stegomyia albopicta</name>
    <dbReference type="NCBI Taxonomy" id="7160"/>
    <lineage>
        <taxon>Eukaryota</taxon>
        <taxon>Metazoa</taxon>
        <taxon>Ecdysozoa</taxon>
        <taxon>Arthropoda</taxon>
        <taxon>Hexapoda</taxon>
        <taxon>Insecta</taxon>
        <taxon>Pterygota</taxon>
        <taxon>Neoptera</taxon>
        <taxon>Endopterygota</taxon>
        <taxon>Diptera</taxon>
        <taxon>Nematocera</taxon>
        <taxon>Culicoidea</taxon>
        <taxon>Culicidae</taxon>
        <taxon>Culicinae</taxon>
        <taxon>Aedini</taxon>
        <taxon>Aedes</taxon>
        <taxon>Stegomyia</taxon>
    </lineage>
</organism>
<evidence type="ECO:0000256" key="1">
    <source>
        <dbReference type="SAM" id="MobiDB-lite"/>
    </source>
</evidence>
<evidence type="ECO:0000313" key="2">
    <source>
        <dbReference type="EnsemblMetazoa" id="AALFPA23_000865.P695"/>
    </source>
</evidence>
<keyword evidence="3" id="KW-1185">Reference proteome</keyword>
<accession>A0ABM1XLZ9</accession>
<evidence type="ECO:0008006" key="4">
    <source>
        <dbReference type="Google" id="ProtNLM"/>
    </source>
</evidence>
<dbReference type="InterPro" id="IPR012337">
    <property type="entry name" value="RNaseH-like_sf"/>
</dbReference>
<name>A0ABM1XLZ9_AEDAL</name>
<dbReference type="EnsemblMetazoa" id="AALFPA23_000865.R695">
    <property type="protein sequence ID" value="AALFPA23_000865.P695"/>
    <property type="gene ID" value="AALFPA23_000865"/>
</dbReference>